<keyword evidence="7" id="KW-1185">Reference proteome</keyword>
<dbReference type="Gene3D" id="3.30.40.10">
    <property type="entry name" value="Zinc/RING finger domain, C3HC4 (zinc finger)"/>
    <property type="match status" value="1"/>
</dbReference>
<dbReference type="InterPro" id="IPR013083">
    <property type="entry name" value="Znf_RING/FYVE/PHD"/>
</dbReference>
<dbReference type="CDD" id="cd16664">
    <property type="entry name" value="RING-Ubox_PUB"/>
    <property type="match status" value="1"/>
</dbReference>
<dbReference type="AlphaFoldDB" id="A0A1U8BFL7"/>
<evidence type="ECO:0000256" key="1">
    <source>
        <dbReference type="ARBA" id="ARBA00000900"/>
    </source>
</evidence>
<dbReference type="KEGG" id="nnu:104610384"/>
<dbReference type="GeneID" id="104610384"/>
<evidence type="ECO:0000256" key="3">
    <source>
        <dbReference type="ARBA" id="ARBA00022679"/>
    </source>
</evidence>
<evidence type="ECO:0000313" key="8">
    <source>
        <dbReference type="RefSeq" id="XP_010275264.2"/>
    </source>
</evidence>
<dbReference type="InterPro" id="IPR045210">
    <property type="entry name" value="RING-Ubox_PUB"/>
</dbReference>
<dbReference type="Pfam" id="PF25598">
    <property type="entry name" value="ARM_PUB"/>
    <property type="match status" value="1"/>
</dbReference>
<dbReference type="InterPro" id="IPR016024">
    <property type="entry name" value="ARM-type_fold"/>
</dbReference>
<comment type="catalytic activity">
    <reaction evidence="1 5">
        <text>S-ubiquitinyl-[E2 ubiquitin-conjugating enzyme]-L-cysteine + [acceptor protein]-L-lysine = [E2 ubiquitin-conjugating enzyme]-L-cysteine + N(6)-ubiquitinyl-[acceptor protein]-L-lysine.</text>
        <dbReference type="EC" id="2.3.2.27"/>
    </reaction>
</comment>
<evidence type="ECO:0000259" key="6">
    <source>
        <dbReference type="PROSITE" id="PS51698"/>
    </source>
</evidence>
<proteinExistence type="predicted"/>
<dbReference type="InterPro" id="IPR058678">
    <property type="entry name" value="ARM_PUB"/>
</dbReference>
<evidence type="ECO:0000256" key="2">
    <source>
        <dbReference type="ARBA" id="ARBA00004906"/>
    </source>
</evidence>
<dbReference type="Gene3D" id="1.25.10.10">
    <property type="entry name" value="Leucine-rich Repeat Variant"/>
    <property type="match status" value="2"/>
</dbReference>
<dbReference type="eggNOG" id="ENOG502QTKN">
    <property type="taxonomic scope" value="Eukaryota"/>
</dbReference>
<comment type="pathway">
    <text evidence="2 5">Protein modification; protein ubiquitination.</text>
</comment>
<dbReference type="SUPFAM" id="SSF57850">
    <property type="entry name" value="RING/U-box"/>
    <property type="match status" value="1"/>
</dbReference>
<dbReference type="EC" id="2.3.2.27" evidence="5"/>
<gene>
    <name evidence="8" type="primary">LOC104610384</name>
</gene>
<dbReference type="PROSITE" id="PS51698">
    <property type="entry name" value="U_BOX"/>
    <property type="match status" value="1"/>
</dbReference>
<keyword evidence="3 5" id="KW-0808">Transferase</keyword>
<dbReference type="InParanoid" id="A0A1U8BFL7"/>
<dbReference type="Proteomes" id="UP000189703">
    <property type="component" value="Unplaced"/>
</dbReference>
<sequence>MAKEKQHDQSMEIPLYFRCPISMEIMKDPVTISTGVTYERKNIETWFFKYNKKTCPATMQCIQSFDLTPNLTLKSLILAWQDRESQFRLSSSPISTKHTELVSLLTTMESTPFKVSSLKKLRAIIEFNDDAVMGDFVQSGGVDVLSRIIVQILVDSSDFMAFRACEEALGVLHQLPLSDESSIQLLSKPECMKSMAIMLQRGSAEARLHTVSMFRKMAKVEYNWSWVVEDQGMDLFKSLLELLSDELSTKASSSALDILIEILNASKKNRLKAIEAGAVCVLIELLPDANRSKCEKMLVIIKLLCECAEGRLALVEHSLGIAAITKKILRVSDLVTKYGVKIFWLICNFHPTEKVVEEMLVYGSVKKLVALLHMDGRSSTKDKALKIIKLHENSWRQYPCFPSELKEYLKLLNDSK</sequence>
<reference evidence="8" key="1">
    <citation type="submission" date="2025-08" db="UniProtKB">
        <authorList>
            <consortium name="RefSeq"/>
        </authorList>
    </citation>
    <scope>IDENTIFICATION</scope>
</reference>
<dbReference type="UniPathway" id="UPA00143"/>
<dbReference type="InterPro" id="IPR045185">
    <property type="entry name" value="PUB22/23/24-like"/>
</dbReference>
<protein>
    <recommendedName>
        <fullName evidence="5 6">U-box domain-containing protein</fullName>
        <ecNumber evidence="5">2.3.2.27</ecNumber>
    </recommendedName>
    <alternativeName>
        <fullName evidence="5">RING-type E3 ubiquitin transferase PUB</fullName>
    </alternativeName>
</protein>
<dbReference type="InterPro" id="IPR011989">
    <property type="entry name" value="ARM-like"/>
</dbReference>
<feature type="domain" description="U-box" evidence="6">
    <location>
        <begin position="12"/>
        <end position="87"/>
    </location>
</feature>
<evidence type="ECO:0000313" key="7">
    <source>
        <dbReference type="Proteomes" id="UP000189703"/>
    </source>
</evidence>
<evidence type="ECO:0000256" key="5">
    <source>
        <dbReference type="RuleBase" id="RU369093"/>
    </source>
</evidence>
<dbReference type="SUPFAM" id="SSF48371">
    <property type="entry name" value="ARM repeat"/>
    <property type="match status" value="1"/>
</dbReference>
<dbReference type="RefSeq" id="XP_010275264.2">
    <property type="nucleotide sequence ID" value="XM_010276962.2"/>
</dbReference>
<dbReference type="PANTHER" id="PTHR22849:SF23">
    <property type="entry name" value="U-BOX DOMAIN-CONTAINING PROTEIN"/>
    <property type="match status" value="1"/>
</dbReference>
<accession>A0A1U8BFL7</accession>
<dbReference type="GO" id="GO:0016567">
    <property type="term" value="P:protein ubiquitination"/>
    <property type="evidence" value="ECO:0007669"/>
    <property type="project" value="UniProtKB-UniRule"/>
</dbReference>
<evidence type="ECO:0000256" key="4">
    <source>
        <dbReference type="ARBA" id="ARBA00022786"/>
    </source>
</evidence>
<dbReference type="OrthoDB" id="10064100at2759"/>
<dbReference type="Pfam" id="PF04564">
    <property type="entry name" value="U-box"/>
    <property type="match status" value="1"/>
</dbReference>
<dbReference type="SMART" id="SM00504">
    <property type="entry name" value="Ubox"/>
    <property type="match status" value="1"/>
</dbReference>
<organism evidence="7 8">
    <name type="scientific">Nelumbo nucifera</name>
    <name type="common">Sacred lotus</name>
    <dbReference type="NCBI Taxonomy" id="4432"/>
    <lineage>
        <taxon>Eukaryota</taxon>
        <taxon>Viridiplantae</taxon>
        <taxon>Streptophyta</taxon>
        <taxon>Embryophyta</taxon>
        <taxon>Tracheophyta</taxon>
        <taxon>Spermatophyta</taxon>
        <taxon>Magnoliopsida</taxon>
        <taxon>Proteales</taxon>
        <taxon>Nelumbonaceae</taxon>
        <taxon>Nelumbo</taxon>
    </lineage>
</organism>
<dbReference type="GO" id="GO:0061630">
    <property type="term" value="F:ubiquitin protein ligase activity"/>
    <property type="evidence" value="ECO:0007669"/>
    <property type="project" value="UniProtKB-UniRule"/>
</dbReference>
<keyword evidence="4 5" id="KW-0833">Ubl conjugation pathway</keyword>
<dbReference type="OMA" id="SKCERML"/>
<dbReference type="InterPro" id="IPR003613">
    <property type="entry name" value="Ubox_domain"/>
</dbReference>
<comment type="function">
    <text evidence="5">Functions as an E3 ubiquitin ligase.</text>
</comment>
<name>A0A1U8BFL7_NELNU</name>
<dbReference type="PANTHER" id="PTHR22849">
    <property type="entry name" value="WDSAM1 PROTEIN"/>
    <property type="match status" value="1"/>
</dbReference>